<dbReference type="VEuPathDB" id="FungiDB:ASPZODRAFT_58063"/>
<reference evidence="3" key="1">
    <citation type="journal article" date="2017" name="Genome Biol.">
        <title>Comparative genomics reveals high biological diversity and specific adaptations in the industrially and medically important fungal genus Aspergillus.</title>
        <authorList>
            <person name="de Vries R.P."/>
            <person name="Riley R."/>
            <person name="Wiebenga A."/>
            <person name="Aguilar-Osorio G."/>
            <person name="Amillis S."/>
            <person name="Uchima C.A."/>
            <person name="Anderluh G."/>
            <person name="Asadollahi M."/>
            <person name="Askin M."/>
            <person name="Barry K."/>
            <person name="Battaglia E."/>
            <person name="Bayram O."/>
            <person name="Benocci T."/>
            <person name="Braus-Stromeyer S.A."/>
            <person name="Caldana C."/>
            <person name="Canovas D."/>
            <person name="Cerqueira G.C."/>
            <person name="Chen F."/>
            <person name="Chen W."/>
            <person name="Choi C."/>
            <person name="Clum A."/>
            <person name="Dos Santos R.A."/>
            <person name="Damasio A.R."/>
            <person name="Diallinas G."/>
            <person name="Emri T."/>
            <person name="Fekete E."/>
            <person name="Flipphi M."/>
            <person name="Freyberg S."/>
            <person name="Gallo A."/>
            <person name="Gournas C."/>
            <person name="Habgood R."/>
            <person name="Hainaut M."/>
            <person name="Harispe M.L."/>
            <person name="Henrissat B."/>
            <person name="Hilden K.S."/>
            <person name="Hope R."/>
            <person name="Hossain A."/>
            <person name="Karabika E."/>
            <person name="Karaffa L."/>
            <person name="Karanyi Z."/>
            <person name="Krasevec N."/>
            <person name="Kuo A."/>
            <person name="Kusch H."/>
            <person name="LaButti K."/>
            <person name="Lagendijk E.L."/>
            <person name="Lapidus A."/>
            <person name="Levasseur A."/>
            <person name="Lindquist E."/>
            <person name="Lipzen A."/>
            <person name="Logrieco A.F."/>
            <person name="MacCabe A."/>
            <person name="Maekelae M.R."/>
            <person name="Malavazi I."/>
            <person name="Melin P."/>
            <person name="Meyer V."/>
            <person name="Mielnichuk N."/>
            <person name="Miskei M."/>
            <person name="Molnar A.P."/>
            <person name="Mule G."/>
            <person name="Ngan C.Y."/>
            <person name="Orejas M."/>
            <person name="Orosz E."/>
            <person name="Ouedraogo J.P."/>
            <person name="Overkamp K.M."/>
            <person name="Park H.-S."/>
            <person name="Perrone G."/>
            <person name="Piumi F."/>
            <person name="Punt P.J."/>
            <person name="Ram A.F."/>
            <person name="Ramon A."/>
            <person name="Rauscher S."/>
            <person name="Record E."/>
            <person name="Riano-Pachon D.M."/>
            <person name="Robert V."/>
            <person name="Roehrig J."/>
            <person name="Ruller R."/>
            <person name="Salamov A."/>
            <person name="Salih N.S."/>
            <person name="Samson R.A."/>
            <person name="Sandor E."/>
            <person name="Sanguinetti M."/>
            <person name="Schuetze T."/>
            <person name="Sepcic K."/>
            <person name="Shelest E."/>
            <person name="Sherlock G."/>
            <person name="Sophianopoulou V."/>
            <person name="Squina F.M."/>
            <person name="Sun H."/>
            <person name="Susca A."/>
            <person name="Todd R.B."/>
            <person name="Tsang A."/>
            <person name="Unkles S.E."/>
            <person name="van de Wiele N."/>
            <person name="van Rossen-Uffink D."/>
            <person name="Oliveira J.V."/>
            <person name="Vesth T.C."/>
            <person name="Visser J."/>
            <person name="Yu J.-H."/>
            <person name="Zhou M."/>
            <person name="Andersen M.R."/>
            <person name="Archer D.B."/>
            <person name="Baker S.E."/>
            <person name="Benoit I."/>
            <person name="Brakhage A.A."/>
            <person name="Braus G.H."/>
            <person name="Fischer R."/>
            <person name="Frisvad J.C."/>
            <person name="Goldman G.H."/>
            <person name="Houbraken J."/>
            <person name="Oakley B."/>
            <person name="Pocsi I."/>
            <person name="Scazzocchio C."/>
            <person name="Seiboth B."/>
            <person name="vanKuyk P.A."/>
            <person name="Wortman J."/>
            <person name="Dyer P.S."/>
            <person name="Grigoriev I.V."/>
        </authorList>
    </citation>
    <scope>NUCLEOTIDE SEQUENCE [LARGE SCALE GENOMIC DNA]</scope>
    <source>
        <strain evidence="3">CBS 506.65</strain>
    </source>
</reference>
<evidence type="ECO:0000313" key="3">
    <source>
        <dbReference type="Proteomes" id="UP000184188"/>
    </source>
</evidence>
<dbReference type="PANTHER" id="PTHR38887:SF1">
    <property type="entry name" value="RAS MODIFICATION PROTEIN ERF4"/>
    <property type="match status" value="1"/>
</dbReference>
<feature type="region of interest" description="Disordered" evidence="1">
    <location>
        <begin position="26"/>
        <end position="57"/>
    </location>
</feature>
<dbReference type="AlphaFoldDB" id="A0A1L9ST26"/>
<gene>
    <name evidence="2" type="ORF">ASPZODRAFT_58063</name>
</gene>
<dbReference type="Proteomes" id="UP000184188">
    <property type="component" value="Unassembled WGS sequence"/>
</dbReference>
<accession>A0A1L9ST26</accession>
<feature type="compositionally biased region" description="Basic and acidic residues" evidence="1">
    <location>
        <begin position="44"/>
        <end position="57"/>
    </location>
</feature>
<organism evidence="2 3">
    <name type="scientific">Penicilliopsis zonata CBS 506.65</name>
    <dbReference type="NCBI Taxonomy" id="1073090"/>
    <lineage>
        <taxon>Eukaryota</taxon>
        <taxon>Fungi</taxon>
        <taxon>Dikarya</taxon>
        <taxon>Ascomycota</taxon>
        <taxon>Pezizomycotina</taxon>
        <taxon>Eurotiomycetes</taxon>
        <taxon>Eurotiomycetidae</taxon>
        <taxon>Eurotiales</taxon>
        <taxon>Aspergillaceae</taxon>
        <taxon>Penicilliopsis</taxon>
    </lineage>
</organism>
<dbReference type="InterPro" id="IPR053221">
    <property type="entry name" value="Burnettramic_acid_biosynth"/>
</dbReference>
<dbReference type="GeneID" id="34615204"/>
<dbReference type="OrthoDB" id="3433125at2759"/>
<sequence length="490" mass="53353">MDLRTRAVQGVAAGIGLVSESVSAHKARKQKAARQRDSGSSSPVDREEAIGEEQREVDECHELQWELDEVQDQLCGRPESTSTVITDEDTVNGDTDTISLAESFARNYPPPSYTETPQLPCPVVLPQRRPKSQMRGFIRAYSPVLQDFGIDESMFLEFLETSNKACQASPWIQAVNLASIGTMFMPTLTGFLVSAAIQIATNMAMAAEGRRKTNAYFDKINDSFFRPRGLYCLIMTWNPESADPYATFNLNSTVMTAMDRGGSDMFGKLRHKFKTANADTYGNLPFPETAPLVFPVLDQLPDDEEIQKKLSKLKKQKQFASDYWDRRARAKFALENPDSELNMGPKPIFTSRYADPSHPASSGSLLGLVTGGYLTEEKLSNLKGRGTLSQLTASRGSGGSAPYGQRGGGLGDLVSTITSLKNGRGISSSSAINTKPSLSSRVSGGLGGGLTGVSPLGFVQKVLKKKVVYLMIVNMPSEEEMQAAREALSL</sequence>
<proteinExistence type="predicted"/>
<protein>
    <submittedName>
        <fullName evidence="2">Uncharacterized protein</fullName>
    </submittedName>
</protein>
<dbReference type="RefSeq" id="XP_022584869.1">
    <property type="nucleotide sequence ID" value="XM_022728740.1"/>
</dbReference>
<keyword evidence="3" id="KW-1185">Reference proteome</keyword>
<evidence type="ECO:0000313" key="2">
    <source>
        <dbReference type="EMBL" id="OJJ50359.1"/>
    </source>
</evidence>
<name>A0A1L9ST26_9EURO</name>
<dbReference type="PANTHER" id="PTHR38887">
    <property type="entry name" value="CHROMOSOME 21, WHOLE GENOME SHOTGUN SEQUENCE"/>
    <property type="match status" value="1"/>
</dbReference>
<evidence type="ECO:0000256" key="1">
    <source>
        <dbReference type="SAM" id="MobiDB-lite"/>
    </source>
</evidence>
<dbReference type="EMBL" id="KV878337">
    <property type="protein sequence ID" value="OJJ50359.1"/>
    <property type="molecule type" value="Genomic_DNA"/>
</dbReference>